<protein>
    <submittedName>
        <fullName evidence="9">Peptide/nickel transport system permease protein</fullName>
    </submittedName>
</protein>
<dbReference type="PANTHER" id="PTHR43163:SF9">
    <property type="entry name" value="ABC TRANSPORTER PERMEASE PROTEIN"/>
    <property type="match status" value="1"/>
</dbReference>
<dbReference type="GO" id="GO:0055085">
    <property type="term" value="P:transmembrane transport"/>
    <property type="evidence" value="ECO:0007669"/>
    <property type="project" value="InterPro"/>
</dbReference>
<keyword evidence="2 7" id="KW-0813">Transport</keyword>
<keyword evidence="6 7" id="KW-0472">Membrane</keyword>
<comment type="subcellular location">
    <subcellularLocation>
        <location evidence="1 7">Cell membrane</location>
        <topology evidence="1 7">Multi-pass membrane protein</topology>
    </subcellularLocation>
</comment>
<dbReference type="Gene3D" id="1.10.3720.10">
    <property type="entry name" value="MetI-like"/>
    <property type="match status" value="1"/>
</dbReference>
<dbReference type="Proteomes" id="UP000549113">
    <property type="component" value="Unassembled WGS sequence"/>
</dbReference>
<accession>A0AA40SMC7</accession>
<dbReference type="GO" id="GO:0005886">
    <property type="term" value="C:plasma membrane"/>
    <property type="evidence" value="ECO:0007669"/>
    <property type="project" value="UniProtKB-SubCell"/>
</dbReference>
<feature type="transmembrane region" description="Helical" evidence="7">
    <location>
        <begin position="108"/>
        <end position="129"/>
    </location>
</feature>
<dbReference type="InterPro" id="IPR000515">
    <property type="entry name" value="MetI-like"/>
</dbReference>
<dbReference type="RefSeq" id="WP_183498488.1">
    <property type="nucleotide sequence ID" value="NZ_BAABCO010000003.1"/>
</dbReference>
<dbReference type="CDD" id="cd06261">
    <property type="entry name" value="TM_PBP2"/>
    <property type="match status" value="2"/>
</dbReference>
<comment type="similarity">
    <text evidence="7">Belongs to the binding-protein-dependent transport system permease family.</text>
</comment>
<feature type="domain" description="ABC transmembrane type-1" evidence="8">
    <location>
        <begin position="102"/>
        <end position="497"/>
    </location>
</feature>
<dbReference type="SUPFAM" id="SSF161098">
    <property type="entry name" value="MetI-like"/>
    <property type="match status" value="1"/>
</dbReference>
<evidence type="ECO:0000313" key="10">
    <source>
        <dbReference type="Proteomes" id="UP000549113"/>
    </source>
</evidence>
<evidence type="ECO:0000259" key="8">
    <source>
        <dbReference type="PROSITE" id="PS50928"/>
    </source>
</evidence>
<feature type="transmembrane region" description="Helical" evidence="7">
    <location>
        <begin position="289"/>
        <end position="308"/>
    </location>
</feature>
<dbReference type="PRINTS" id="PR00173">
    <property type="entry name" value="EDTRNSPORT"/>
</dbReference>
<dbReference type="EMBL" id="JACIFH010000001">
    <property type="protein sequence ID" value="MBB4138750.1"/>
    <property type="molecule type" value="Genomic_DNA"/>
</dbReference>
<feature type="transmembrane region" description="Helical" evidence="7">
    <location>
        <begin position="233"/>
        <end position="251"/>
    </location>
</feature>
<feature type="transmembrane region" description="Helical" evidence="7">
    <location>
        <begin position="203"/>
        <end position="227"/>
    </location>
</feature>
<feature type="transmembrane region" description="Helical" evidence="7">
    <location>
        <begin position="480"/>
        <end position="504"/>
    </location>
</feature>
<keyword evidence="10" id="KW-1185">Reference proteome</keyword>
<name>A0AA40SMC7_9MICO</name>
<comment type="caution">
    <text evidence="9">The sequence shown here is derived from an EMBL/GenBank/DDBJ whole genome shotgun (WGS) entry which is preliminary data.</text>
</comment>
<dbReference type="PANTHER" id="PTHR43163">
    <property type="entry name" value="DIPEPTIDE TRANSPORT SYSTEM PERMEASE PROTEIN DPPB-RELATED"/>
    <property type="match status" value="1"/>
</dbReference>
<feature type="transmembrane region" description="Helical" evidence="7">
    <location>
        <begin position="141"/>
        <end position="162"/>
    </location>
</feature>
<evidence type="ECO:0000256" key="5">
    <source>
        <dbReference type="ARBA" id="ARBA00022989"/>
    </source>
</evidence>
<evidence type="ECO:0000256" key="6">
    <source>
        <dbReference type="ARBA" id="ARBA00023136"/>
    </source>
</evidence>
<feature type="transmembrane region" description="Helical" evidence="7">
    <location>
        <begin position="174"/>
        <end position="191"/>
    </location>
</feature>
<dbReference type="Pfam" id="PF00528">
    <property type="entry name" value="BPD_transp_1"/>
    <property type="match status" value="1"/>
</dbReference>
<feature type="transmembrane region" description="Helical" evidence="7">
    <location>
        <begin position="315"/>
        <end position="336"/>
    </location>
</feature>
<feature type="transmembrane region" description="Helical" evidence="7">
    <location>
        <begin position="436"/>
        <end position="460"/>
    </location>
</feature>
<keyword evidence="4 7" id="KW-0812">Transmembrane</keyword>
<evidence type="ECO:0000256" key="4">
    <source>
        <dbReference type="ARBA" id="ARBA00022692"/>
    </source>
</evidence>
<evidence type="ECO:0000256" key="1">
    <source>
        <dbReference type="ARBA" id="ARBA00004651"/>
    </source>
</evidence>
<gene>
    <name evidence="9" type="ORF">BKA10_000544</name>
</gene>
<feature type="transmembrane region" description="Helical" evidence="7">
    <location>
        <begin position="258"/>
        <end position="277"/>
    </location>
</feature>
<keyword evidence="5 7" id="KW-1133">Transmembrane helix</keyword>
<dbReference type="InterPro" id="IPR035906">
    <property type="entry name" value="MetI-like_sf"/>
</dbReference>
<dbReference type="AlphaFoldDB" id="A0AA40SMC7"/>
<evidence type="ECO:0000256" key="3">
    <source>
        <dbReference type="ARBA" id="ARBA00022475"/>
    </source>
</evidence>
<feature type="transmembrane region" description="Helical" evidence="7">
    <location>
        <begin position="367"/>
        <end position="393"/>
    </location>
</feature>
<reference evidence="9 10" key="1">
    <citation type="submission" date="2020-08" db="EMBL/GenBank/DDBJ databases">
        <title>Sequencing the genomes of 1000 actinobacteria strains.</title>
        <authorList>
            <person name="Klenk H.-P."/>
        </authorList>
    </citation>
    <scope>NUCLEOTIDE SEQUENCE [LARGE SCALE GENOMIC DNA]</scope>
    <source>
        <strain evidence="9 10">DSM 19600</strain>
    </source>
</reference>
<evidence type="ECO:0000256" key="2">
    <source>
        <dbReference type="ARBA" id="ARBA00022448"/>
    </source>
</evidence>
<dbReference type="PROSITE" id="PS50928">
    <property type="entry name" value="ABC_TM1"/>
    <property type="match status" value="1"/>
</dbReference>
<evidence type="ECO:0000313" key="9">
    <source>
        <dbReference type="EMBL" id="MBB4138750.1"/>
    </source>
</evidence>
<sequence>MLSFILRRIGVSILILIAASFLMYAMVAVARDPLEDLYASNSPNREALIQQRTEWLNLNQPIPVRWFNWFLGAARCVIPFGGCDLGVTIQNQPVTILLGRAMGATLQLVTASTILAIVLGIVVGIVSALRQYSAVDNTFTFASFLFYSLPSFVMAVLLKVFVALTFNDWLAEPVFTWPFIIVFSVIFGFFLQAMTGGPRARRLVTFAVATVVTIGILYFMSVTAWFLDPALGPVVAPLLIAGFAAAMVVMIAGAHARYAWRTAGATAIVLIVCYFALQPVLAGWGGWGVFALFLIAAVVGVVAGWLLGEYDKGQAIRIGVFTGLLGWGVIILDQFMQHWNEYVRHPRVRGRPIATIGSETPNLNGDFWISGIDTFTHLLLPTISLMLISFAAYTRYARGGMLETLNQDYIRTARAKGLPERTVVVRHALRNSLIPITTIVAADVGALIGGAIITESIFAFSGMGALFNNGLRAGDPNPVMAYFIVIAIFAITFNFLADLAYSVIDPRVRVK</sequence>
<proteinExistence type="inferred from homology"/>
<evidence type="ECO:0000256" key="7">
    <source>
        <dbReference type="RuleBase" id="RU363032"/>
    </source>
</evidence>
<keyword evidence="3" id="KW-1003">Cell membrane</keyword>
<organism evidence="9 10">
    <name type="scientific">Microbacterium invictum</name>
    <dbReference type="NCBI Taxonomy" id="515415"/>
    <lineage>
        <taxon>Bacteria</taxon>
        <taxon>Bacillati</taxon>
        <taxon>Actinomycetota</taxon>
        <taxon>Actinomycetes</taxon>
        <taxon>Micrococcales</taxon>
        <taxon>Microbacteriaceae</taxon>
        <taxon>Microbacterium</taxon>
    </lineage>
</organism>